<comment type="similarity">
    <text evidence="3">Belongs to the DPH4 family.</text>
</comment>
<comment type="pathway">
    <text evidence="2">Protein modification; peptidyl-diphthamide biosynthesis.</text>
</comment>
<reference evidence="18" key="1">
    <citation type="submission" date="2025-08" db="UniProtKB">
        <authorList>
            <consortium name="RefSeq"/>
        </authorList>
    </citation>
    <scope>IDENTIFICATION</scope>
</reference>
<evidence type="ECO:0000256" key="4">
    <source>
        <dbReference type="ARBA" id="ARBA00022448"/>
    </source>
</evidence>
<organism evidence="17 18">
    <name type="scientific">Carlito syrichta</name>
    <name type="common">Philippine tarsier</name>
    <name type="synonym">Tarsius syrichta</name>
    <dbReference type="NCBI Taxonomy" id="1868482"/>
    <lineage>
        <taxon>Eukaryota</taxon>
        <taxon>Metazoa</taxon>
        <taxon>Chordata</taxon>
        <taxon>Craniata</taxon>
        <taxon>Vertebrata</taxon>
        <taxon>Euteleostomi</taxon>
        <taxon>Mammalia</taxon>
        <taxon>Eutheria</taxon>
        <taxon>Euarchontoglires</taxon>
        <taxon>Primates</taxon>
        <taxon>Haplorrhini</taxon>
        <taxon>Tarsiiformes</taxon>
        <taxon>Tarsiidae</taxon>
        <taxon>Carlito</taxon>
    </lineage>
</organism>
<gene>
    <name evidence="18" type="primary">DNAJC24</name>
</gene>
<dbReference type="InterPro" id="IPR036671">
    <property type="entry name" value="DPH_MB_sf"/>
</dbReference>
<comment type="subunit">
    <text evidence="11">Monomer and homooligomer. Iron binding promotes oligomerization.</text>
</comment>
<dbReference type="PANTHER" id="PTHR45255">
    <property type="entry name" value="DNAJ HOMOLOG SUBFAMILY C MEMBER 24"/>
    <property type="match status" value="1"/>
</dbReference>
<dbReference type="Proteomes" id="UP000189704">
    <property type="component" value="Unplaced"/>
</dbReference>
<evidence type="ECO:0000256" key="9">
    <source>
        <dbReference type="ARBA" id="ARBA00023004"/>
    </source>
</evidence>
<evidence type="ECO:0000256" key="10">
    <source>
        <dbReference type="ARBA" id="ARBA00023212"/>
    </source>
</evidence>
<dbReference type="FunFam" id="1.10.287.110:FF:000056">
    <property type="entry name" value="DnaJ (Hsp40) homolog, subfamily C, member 24"/>
    <property type="match status" value="1"/>
</dbReference>
<dbReference type="SMART" id="SM00271">
    <property type="entry name" value="DnaJ"/>
    <property type="match status" value="1"/>
</dbReference>
<evidence type="ECO:0000313" key="17">
    <source>
        <dbReference type="Proteomes" id="UP000189704"/>
    </source>
</evidence>
<dbReference type="InterPro" id="IPR036869">
    <property type="entry name" value="J_dom_sf"/>
</dbReference>
<dbReference type="Gene3D" id="1.10.287.110">
    <property type="entry name" value="DnaJ domain"/>
    <property type="match status" value="1"/>
</dbReference>
<dbReference type="SUPFAM" id="SSF144217">
    <property type="entry name" value="CSL zinc finger"/>
    <property type="match status" value="1"/>
</dbReference>
<dbReference type="OrthoDB" id="66964at2759"/>
<keyword evidence="5" id="KW-0963">Cytoplasm</keyword>
<keyword evidence="6" id="KW-0479">Metal-binding</keyword>
<evidence type="ECO:0000256" key="8">
    <source>
        <dbReference type="ARBA" id="ARBA00022982"/>
    </source>
</evidence>
<feature type="domain" description="DPH-type MB" evidence="16">
    <location>
        <begin position="93"/>
        <end position="148"/>
    </location>
</feature>
<dbReference type="PRINTS" id="PR00625">
    <property type="entry name" value="JDOMAIN"/>
</dbReference>
<dbReference type="GO" id="GO:0008270">
    <property type="term" value="F:zinc ion binding"/>
    <property type="evidence" value="ECO:0007669"/>
    <property type="project" value="Ensembl"/>
</dbReference>
<dbReference type="Pfam" id="PF00226">
    <property type="entry name" value="DnaJ"/>
    <property type="match status" value="1"/>
</dbReference>
<accession>A0A1U7TS21</accession>
<evidence type="ECO:0000259" key="15">
    <source>
        <dbReference type="PROSITE" id="PS50076"/>
    </source>
</evidence>
<evidence type="ECO:0000256" key="7">
    <source>
        <dbReference type="ARBA" id="ARBA00022833"/>
    </source>
</evidence>
<dbReference type="GeneID" id="103260684"/>
<dbReference type="GO" id="GO:0001671">
    <property type="term" value="F:ATPase activator activity"/>
    <property type="evidence" value="ECO:0007669"/>
    <property type="project" value="Ensembl"/>
</dbReference>
<dbReference type="FunFam" id="3.10.660.10:FF:000002">
    <property type="entry name" value="DnaJ (Hsp40) homolog, subfamily C, member 24"/>
    <property type="match status" value="1"/>
</dbReference>
<dbReference type="GO" id="GO:0008198">
    <property type="term" value="F:ferrous iron binding"/>
    <property type="evidence" value="ECO:0007669"/>
    <property type="project" value="Ensembl"/>
</dbReference>
<evidence type="ECO:0000256" key="6">
    <source>
        <dbReference type="ARBA" id="ARBA00022723"/>
    </source>
</evidence>
<dbReference type="AlphaFoldDB" id="A0A1U7TS21"/>
<dbReference type="RefSeq" id="XP_008056526.1">
    <property type="nucleotide sequence ID" value="XM_008058335.1"/>
</dbReference>
<comment type="subcellular location">
    <subcellularLocation>
        <location evidence="1">Cytoplasm</location>
        <location evidence="1">Cytoskeleton</location>
    </subcellularLocation>
</comment>
<dbReference type="PANTHER" id="PTHR45255:SF1">
    <property type="entry name" value="DNAJ HOMOLOG SUBFAMILY C MEMBER 24"/>
    <property type="match status" value="1"/>
</dbReference>
<dbReference type="KEGG" id="csyr:103260684"/>
<keyword evidence="10" id="KW-0206">Cytoskeleton</keyword>
<dbReference type="Gene3D" id="3.10.660.10">
    <property type="entry name" value="DPH Zinc finger"/>
    <property type="match status" value="1"/>
</dbReference>
<evidence type="ECO:0000256" key="14">
    <source>
        <dbReference type="ARBA" id="ARBA00081299"/>
    </source>
</evidence>
<keyword evidence="17" id="KW-1185">Reference proteome</keyword>
<evidence type="ECO:0000256" key="2">
    <source>
        <dbReference type="ARBA" id="ARBA00005156"/>
    </source>
</evidence>
<evidence type="ECO:0000256" key="5">
    <source>
        <dbReference type="ARBA" id="ARBA00022490"/>
    </source>
</evidence>
<dbReference type="CDD" id="cd06257">
    <property type="entry name" value="DnaJ"/>
    <property type="match status" value="1"/>
</dbReference>
<dbReference type="PROSITE" id="PS50076">
    <property type="entry name" value="DNAJ_2"/>
    <property type="match status" value="1"/>
</dbReference>
<dbReference type="STRING" id="1868482.ENSTSYP00000008484"/>
<dbReference type="PROSITE" id="PS51074">
    <property type="entry name" value="DPH_MB"/>
    <property type="match status" value="1"/>
</dbReference>
<sequence>MMAIEQIGRKDWYSVLGADPSADVSELKQKYQKLILMHHPDKQRAEGPAGAAERSAQRFLEVGRAWKVLGNAEARREYDLRRREDDLRNTGPVDAQVYLEEMSWNEDDHSFHLRCRCSGNYSVSKAEAEEVHLIPCDSCSLIIELLHQN</sequence>
<dbReference type="GO" id="GO:0005856">
    <property type="term" value="C:cytoskeleton"/>
    <property type="evidence" value="ECO:0007669"/>
    <property type="project" value="UniProtKB-SubCell"/>
</dbReference>
<proteinExistence type="inferred from homology"/>
<evidence type="ECO:0000256" key="11">
    <source>
        <dbReference type="ARBA" id="ARBA00065035"/>
    </source>
</evidence>
<dbReference type="InterPro" id="IPR001623">
    <property type="entry name" value="DnaJ_domain"/>
</dbReference>
<keyword evidence="7" id="KW-0862">Zinc</keyword>
<keyword evidence="9" id="KW-0408">Iron</keyword>
<keyword evidence="4" id="KW-0813">Transport</keyword>
<evidence type="ECO:0000256" key="13">
    <source>
        <dbReference type="ARBA" id="ARBA00076552"/>
    </source>
</evidence>
<dbReference type="SUPFAM" id="SSF46565">
    <property type="entry name" value="Chaperone J-domain"/>
    <property type="match status" value="1"/>
</dbReference>
<name>A0A1U7TS21_CARSF</name>
<evidence type="ECO:0000313" key="18">
    <source>
        <dbReference type="RefSeq" id="XP_008056526.1"/>
    </source>
</evidence>
<evidence type="ECO:0000256" key="12">
    <source>
        <dbReference type="ARBA" id="ARBA00074366"/>
    </source>
</evidence>
<evidence type="ECO:0000259" key="16">
    <source>
        <dbReference type="PROSITE" id="PS51074"/>
    </source>
</evidence>
<dbReference type="InterPro" id="IPR007872">
    <property type="entry name" value="DPH_MB_dom"/>
</dbReference>
<protein>
    <recommendedName>
        <fullName evidence="12">DnaJ homolog subfamily C member 24</fullName>
    </recommendedName>
    <alternativeName>
        <fullName evidence="13">CSL-type zinc finger-containing protein 3</fullName>
    </alternativeName>
    <alternativeName>
        <fullName evidence="14">Diphthamide biosynthesis protein 4</fullName>
    </alternativeName>
</protein>
<keyword evidence="8" id="KW-0249">Electron transport</keyword>
<evidence type="ECO:0000256" key="3">
    <source>
        <dbReference type="ARBA" id="ARBA00006169"/>
    </source>
</evidence>
<dbReference type="CTD" id="120526"/>
<evidence type="ECO:0000256" key="1">
    <source>
        <dbReference type="ARBA" id="ARBA00004245"/>
    </source>
</evidence>
<dbReference type="Pfam" id="PF05207">
    <property type="entry name" value="Zn_ribbon_CSL"/>
    <property type="match status" value="1"/>
</dbReference>
<dbReference type="OMA" id="LEDMTWE"/>
<feature type="domain" description="J" evidence="15">
    <location>
        <begin position="11"/>
        <end position="82"/>
    </location>
</feature>